<keyword evidence="4" id="KW-1185">Reference proteome</keyword>
<gene>
    <name evidence="3" type="ORF">WAZ07_09410</name>
</gene>
<evidence type="ECO:0000313" key="3">
    <source>
        <dbReference type="EMBL" id="MEI4801541.1"/>
    </source>
</evidence>
<evidence type="ECO:0000256" key="1">
    <source>
        <dbReference type="SAM" id="Phobius"/>
    </source>
</evidence>
<keyword evidence="1" id="KW-0472">Membrane</keyword>
<protein>
    <submittedName>
        <fullName evidence="3">DUF1648 domain-containing protein</fullName>
    </submittedName>
</protein>
<feature type="transmembrane region" description="Helical" evidence="1">
    <location>
        <begin position="137"/>
        <end position="155"/>
    </location>
</feature>
<sequence length="163" mass="18944">MKKIAPRTILEKWLDGLSLIGIVLMLIYIGFMWSSLPHVIPTHFGFDGEADGFGGKGNIFIHPIVGLGFYILFHVLSRFPHLFNYPSHVTEEQKQQLYIHSRTLLGWLQFEIITFGVYSTWENVQIAMQREVEYSTISVVIFLVILFSTMIFYIVRSLRMIEK</sequence>
<keyword evidence="1" id="KW-1133">Transmembrane helix</keyword>
<dbReference type="InterPro" id="IPR012867">
    <property type="entry name" value="DUF1648"/>
</dbReference>
<dbReference type="EMBL" id="JBAWSX010000004">
    <property type="protein sequence ID" value="MEI4801541.1"/>
    <property type="molecule type" value="Genomic_DNA"/>
</dbReference>
<accession>A0ABU8FFS9</accession>
<keyword evidence="1" id="KW-0812">Transmembrane</keyword>
<evidence type="ECO:0000313" key="4">
    <source>
        <dbReference type="Proteomes" id="UP001372526"/>
    </source>
</evidence>
<organism evidence="3 4">
    <name type="scientific">Bacillus bruguierae</name>
    <dbReference type="NCBI Taxonomy" id="3127667"/>
    <lineage>
        <taxon>Bacteria</taxon>
        <taxon>Bacillati</taxon>
        <taxon>Bacillota</taxon>
        <taxon>Bacilli</taxon>
        <taxon>Bacillales</taxon>
        <taxon>Bacillaceae</taxon>
        <taxon>Bacillus</taxon>
    </lineage>
</organism>
<proteinExistence type="predicted"/>
<reference evidence="3 4" key="1">
    <citation type="submission" date="2024-01" db="EMBL/GenBank/DDBJ databases">
        <title>Seven novel Bacillus-like species.</title>
        <authorList>
            <person name="Liu G."/>
        </authorList>
    </citation>
    <scope>NUCLEOTIDE SEQUENCE [LARGE SCALE GENOMIC DNA]</scope>
    <source>
        <strain evidence="3 4">FJAT-51639</strain>
    </source>
</reference>
<dbReference type="RefSeq" id="WP_336472216.1">
    <property type="nucleotide sequence ID" value="NZ_JBAWSX010000004.1"/>
</dbReference>
<dbReference type="Pfam" id="PF07853">
    <property type="entry name" value="DUF1648"/>
    <property type="match status" value="1"/>
</dbReference>
<dbReference type="Proteomes" id="UP001372526">
    <property type="component" value="Unassembled WGS sequence"/>
</dbReference>
<feature type="transmembrane region" description="Helical" evidence="1">
    <location>
        <begin position="59"/>
        <end position="76"/>
    </location>
</feature>
<name>A0ABU8FFS9_9BACI</name>
<comment type="caution">
    <text evidence="3">The sequence shown here is derived from an EMBL/GenBank/DDBJ whole genome shotgun (WGS) entry which is preliminary data.</text>
</comment>
<evidence type="ECO:0000259" key="2">
    <source>
        <dbReference type="Pfam" id="PF07853"/>
    </source>
</evidence>
<feature type="transmembrane region" description="Helical" evidence="1">
    <location>
        <begin position="97"/>
        <end position="117"/>
    </location>
</feature>
<feature type="domain" description="DUF1648" evidence="2">
    <location>
        <begin position="21"/>
        <end position="66"/>
    </location>
</feature>
<feature type="transmembrane region" description="Helical" evidence="1">
    <location>
        <begin position="12"/>
        <end position="33"/>
    </location>
</feature>